<dbReference type="AlphaFoldDB" id="A0A9K3L999"/>
<dbReference type="EMBL" id="JAGRRH010000014">
    <property type="protein sequence ID" value="KAG7358144.1"/>
    <property type="molecule type" value="Genomic_DNA"/>
</dbReference>
<protein>
    <submittedName>
        <fullName evidence="1">Uncharacterized protein</fullName>
    </submittedName>
</protein>
<reference evidence="1" key="2">
    <citation type="submission" date="2021-04" db="EMBL/GenBank/DDBJ databases">
        <authorList>
            <person name="Podell S."/>
        </authorList>
    </citation>
    <scope>NUCLEOTIDE SEQUENCE</scope>
    <source>
        <strain evidence="1">Hildebrandi</strain>
    </source>
</reference>
<keyword evidence="2" id="KW-1185">Reference proteome</keyword>
<comment type="caution">
    <text evidence="1">The sequence shown here is derived from an EMBL/GenBank/DDBJ whole genome shotgun (WGS) entry which is preliminary data.</text>
</comment>
<evidence type="ECO:0000313" key="2">
    <source>
        <dbReference type="Proteomes" id="UP000693970"/>
    </source>
</evidence>
<accession>A0A9K3L999</accession>
<organism evidence="1 2">
    <name type="scientific">Nitzschia inconspicua</name>
    <dbReference type="NCBI Taxonomy" id="303405"/>
    <lineage>
        <taxon>Eukaryota</taxon>
        <taxon>Sar</taxon>
        <taxon>Stramenopiles</taxon>
        <taxon>Ochrophyta</taxon>
        <taxon>Bacillariophyta</taxon>
        <taxon>Bacillariophyceae</taxon>
        <taxon>Bacillariophycidae</taxon>
        <taxon>Bacillariales</taxon>
        <taxon>Bacillariaceae</taxon>
        <taxon>Nitzschia</taxon>
    </lineage>
</organism>
<evidence type="ECO:0000313" key="1">
    <source>
        <dbReference type="EMBL" id="KAG7358144.1"/>
    </source>
</evidence>
<sequence>MDPDKDFTSPDELQQWIENNGVPPKKAAQTAATLFKHGFDSPSTLIGISSANLQQVGIPVPVAQSLSNKLKRQENGNYESFKAPTTKRMKLVPPKTADDLVQHCQKATNGKETGYSFELGGLINGQVIERNDTLEEVKGLVCKLLEASVSPQTQDDKAKFPIGCPVCGSGGGKSTLCALVEQRWTDDLRDAINHLAGELGNEMMMVTTVTSAFATFNSTCNYDNDEASRLRPEASLGIRLVASRNGWSHHAVSNFLRDDEEPLAYAHLRLREFLQKLVPEREDEAVIILIDEIMKIDDADEIHSILLTMSHFQQECLRNSRKLFVLVPSLTSSPTTDLTRKTQRRVLPISLPPISPPEVLNQAKLFAAKLIRERDDIQENLRHHLISEFCSSGGLVKNMNTVVEYFNDKSNLPSIAALRRLSGDYSWISKVLRHSIFGEPLSCSESSGNKSVEDLIFDHLLAVIRTVLDSDNCQRILVRVPTHILRSIGVFEEKSCDLTSDQASHLQRLMDALAENRQSDGSYAKPFEIAMMRVLCLRLSLTFNHTTLDHILPGCVCHDETFLEQAVDRSDCDWIEVEKLTEEEVKKQRKHGTMVYSKLSNEVAVEGFWYLIINERPFVLFLQMKFWKYCRPGDIEQWENSIHKRAAEYNMRRREEYAPLFFSTSETFNVSSSLAMPKNATENLLEPFGLCPMMLYAEERYENRNQRLH</sequence>
<proteinExistence type="predicted"/>
<dbReference type="Proteomes" id="UP000693970">
    <property type="component" value="Unassembled WGS sequence"/>
</dbReference>
<reference evidence="1" key="1">
    <citation type="journal article" date="2021" name="Sci. Rep.">
        <title>Diploid genomic architecture of Nitzschia inconspicua, an elite biomass production diatom.</title>
        <authorList>
            <person name="Oliver A."/>
            <person name="Podell S."/>
            <person name="Pinowska A."/>
            <person name="Traller J.C."/>
            <person name="Smith S.R."/>
            <person name="McClure R."/>
            <person name="Beliaev A."/>
            <person name="Bohutskyi P."/>
            <person name="Hill E.A."/>
            <person name="Rabines A."/>
            <person name="Zheng H."/>
            <person name="Allen L.Z."/>
            <person name="Kuo A."/>
            <person name="Grigoriev I.V."/>
            <person name="Allen A.E."/>
            <person name="Hazlebeck D."/>
            <person name="Allen E.E."/>
        </authorList>
    </citation>
    <scope>NUCLEOTIDE SEQUENCE</scope>
    <source>
        <strain evidence="1">Hildebrandi</strain>
    </source>
</reference>
<gene>
    <name evidence="1" type="ORF">IV203_014731</name>
</gene>
<name>A0A9K3L999_9STRA</name>